<dbReference type="Proteomes" id="UP000011991">
    <property type="component" value="Unassembled WGS sequence"/>
</dbReference>
<evidence type="ECO:0000313" key="2">
    <source>
        <dbReference type="Proteomes" id="UP000011991"/>
    </source>
</evidence>
<dbReference type="GO" id="GO:0005975">
    <property type="term" value="P:carbohydrate metabolic process"/>
    <property type="evidence" value="ECO:0007669"/>
    <property type="project" value="InterPro"/>
</dbReference>
<dbReference type="InterPro" id="IPR014718">
    <property type="entry name" value="GH-type_carb-bd"/>
</dbReference>
<dbReference type="InterPro" id="IPR008183">
    <property type="entry name" value="Aldose_1/G6P_1-epimerase"/>
</dbReference>
<dbReference type="InterPro" id="IPR011013">
    <property type="entry name" value="Gal_mutarotase_sf_dom"/>
</dbReference>
<dbReference type="EC" id="5.1.3.3" evidence="1"/>
<dbReference type="PATRIC" id="fig|1265738.3.peg.6626"/>
<dbReference type="GO" id="GO:0004034">
    <property type="term" value="F:aldose 1-epimerase activity"/>
    <property type="evidence" value="ECO:0007669"/>
    <property type="project" value="UniProtKB-EC"/>
</dbReference>
<organism evidence="1 2">
    <name type="scientific">Rhodopirellula maiorica SM1</name>
    <dbReference type="NCBI Taxonomy" id="1265738"/>
    <lineage>
        <taxon>Bacteria</taxon>
        <taxon>Pseudomonadati</taxon>
        <taxon>Planctomycetota</taxon>
        <taxon>Planctomycetia</taxon>
        <taxon>Pirellulales</taxon>
        <taxon>Pirellulaceae</taxon>
        <taxon>Novipirellula</taxon>
    </lineage>
</organism>
<comment type="caution">
    <text evidence="1">The sequence shown here is derived from an EMBL/GenBank/DDBJ whole genome shotgun (WGS) entry which is preliminary data.</text>
</comment>
<dbReference type="Pfam" id="PF01263">
    <property type="entry name" value="Aldose_epim"/>
    <property type="match status" value="1"/>
</dbReference>
<evidence type="ECO:0000313" key="1">
    <source>
        <dbReference type="EMBL" id="EMI16447.1"/>
    </source>
</evidence>
<proteinExistence type="predicted"/>
<accession>M5RM35</accession>
<protein>
    <submittedName>
        <fullName evidence="1">Aldose 1-epimerase</fullName>
        <ecNumber evidence="1">5.1.3.3</ecNumber>
    </submittedName>
</protein>
<dbReference type="SUPFAM" id="SSF74650">
    <property type="entry name" value="Galactose mutarotase-like"/>
    <property type="match status" value="1"/>
</dbReference>
<dbReference type="AlphaFoldDB" id="M5RM35"/>
<keyword evidence="2" id="KW-1185">Reference proteome</keyword>
<sequence>MALSRSIQISKSNSQCTVVWNPWIKKSAAMADFGDDEWQSMVCIETANVALLSQTLNPGESHVMTAAVSLLP</sequence>
<dbReference type="GO" id="GO:0030246">
    <property type="term" value="F:carbohydrate binding"/>
    <property type="evidence" value="ECO:0007669"/>
    <property type="project" value="InterPro"/>
</dbReference>
<name>M5RM35_9BACT</name>
<dbReference type="EMBL" id="ANOG01000958">
    <property type="protein sequence ID" value="EMI16447.1"/>
    <property type="molecule type" value="Genomic_DNA"/>
</dbReference>
<dbReference type="PANTHER" id="PTHR11122:SF13">
    <property type="entry name" value="GLUCOSE-6-PHOSPHATE 1-EPIMERASE"/>
    <property type="match status" value="1"/>
</dbReference>
<dbReference type="PANTHER" id="PTHR11122">
    <property type="entry name" value="APOSPORY-ASSOCIATED PROTEIN C-RELATED"/>
    <property type="match status" value="1"/>
</dbReference>
<gene>
    <name evidence="1" type="ORF">RMSM_06633</name>
</gene>
<keyword evidence="1" id="KW-0413">Isomerase</keyword>
<reference evidence="1 2" key="1">
    <citation type="journal article" date="2013" name="Mar. Genomics">
        <title>Expression of sulfatases in Rhodopirellula baltica and the diversity of sulfatases in the genus Rhodopirellula.</title>
        <authorList>
            <person name="Wegner C.E."/>
            <person name="Richter-Heitmann T."/>
            <person name="Klindworth A."/>
            <person name="Klockow C."/>
            <person name="Richter M."/>
            <person name="Achstetter T."/>
            <person name="Glockner F.O."/>
            <person name="Harder J."/>
        </authorList>
    </citation>
    <scope>NUCLEOTIDE SEQUENCE [LARGE SCALE GENOMIC DNA]</scope>
    <source>
        <strain evidence="1 2">SM1</strain>
    </source>
</reference>
<dbReference type="Gene3D" id="2.70.98.10">
    <property type="match status" value="1"/>
</dbReference>